<sequence>MRSDASPVDFLFSGLRSDNGQPASGSTAGNVERSSTSPPTRRTLVDRRERIATTRARAQSPVAALRTIGSSTPGKFFLIALALTIGCLATGWYASVTLSDRTHSLQKLISRAEPIAESSQVLFSSLSIADASANSAFISGGLEPVALRQRYSNAIASAAASLITAANSPDEDGGALSTADDPVHADLVKLTVNLPVYTGLVETARANNRLGNPVGSAYLNEASGLMQETLLPAAQRIYEQRTAAIAQPQLTLTRPPYLVYATLFALIAGLIAASRFLERRTRRRLNAGLLVSLIAMSAGTLWLLVAGLTSVVATTTARVDGADPLHALTSARISLQQARSAQTLSLVRRDQTALNDDFTTATRGVAEVLNKLADDYHSGRKKSLPIADIDAARTALVEWQTTDREIGKRLAVGDYLGARDLTVGPGKSSAATYYAEVDNAIVAAITEARSSFRNSIYTAGQFLAFSSTGILLLSLVATLAVPIGFYDRIREYR</sequence>
<evidence type="ECO:0000313" key="4">
    <source>
        <dbReference type="Proteomes" id="UP001501035"/>
    </source>
</evidence>
<dbReference type="Proteomes" id="UP001501035">
    <property type="component" value="Unassembled WGS sequence"/>
</dbReference>
<dbReference type="EMBL" id="BAAAVS010000011">
    <property type="protein sequence ID" value="GAA3027001.1"/>
    <property type="molecule type" value="Genomic_DNA"/>
</dbReference>
<comment type="caution">
    <text evidence="3">The sequence shown here is derived from an EMBL/GenBank/DDBJ whole genome shotgun (WGS) entry which is preliminary data.</text>
</comment>
<protein>
    <submittedName>
        <fullName evidence="3">Uncharacterized protein</fullName>
    </submittedName>
</protein>
<gene>
    <name evidence="3" type="ORF">GCM10010528_05840</name>
</gene>
<feature type="transmembrane region" description="Helical" evidence="2">
    <location>
        <begin position="462"/>
        <end position="486"/>
    </location>
</feature>
<accession>A0ABP6L3T7</accession>
<proteinExistence type="predicted"/>
<dbReference type="RefSeq" id="WP_290704237.1">
    <property type="nucleotide sequence ID" value="NZ_BAAAVS010000011.1"/>
</dbReference>
<feature type="transmembrane region" description="Helical" evidence="2">
    <location>
        <begin position="289"/>
        <end position="308"/>
    </location>
</feature>
<name>A0ABP6L3T7_9ACTN</name>
<keyword evidence="2" id="KW-0812">Transmembrane</keyword>
<feature type="transmembrane region" description="Helical" evidence="2">
    <location>
        <begin position="76"/>
        <end position="94"/>
    </location>
</feature>
<organism evidence="3 4">
    <name type="scientific">Gordonia defluvii</name>
    <dbReference type="NCBI Taxonomy" id="283718"/>
    <lineage>
        <taxon>Bacteria</taxon>
        <taxon>Bacillati</taxon>
        <taxon>Actinomycetota</taxon>
        <taxon>Actinomycetes</taxon>
        <taxon>Mycobacteriales</taxon>
        <taxon>Gordoniaceae</taxon>
        <taxon>Gordonia</taxon>
    </lineage>
</organism>
<feature type="transmembrane region" description="Helical" evidence="2">
    <location>
        <begin position="257"/>
        <end position="277"/>
    </location>
</feature>
<reference evidence="4" key="1">
    <citation type="journal article" date="2019" name="Int. J. Syst. Evol. Microbiol.">
        <title>The Global Catalogue of Microorganisms (GCM) 10K type strain sequencing project: providing services to taxonomists for standard genome sequencing and annotation.</title>
        <authorList>
            <consortium name="The Broad Institute Genomics Platform"/>
            <consortium name="The Broad Institute Genome Sequencing Center for Infectious Disease"/>
            <person name="Wu L."/>
            <person name="Ma J."/>
        </authorList>
    </citation>
    <scope>NUCLEOTIDE SEQUENCE [LARGE SCALE GENOMIC DNA]</scope>
    <source>
        <strain evidence="4">JCM 14234</strain>
    </source>
</reference>
<keyword evidence="2" id="KW-1133">Transmembrane helix</keyword>
<keyword evidence="2" id="KW-0472">Membrane</keyword>
<keyword evidence="4" id="KW-1185">Reference proteome</keyword>
<evidence type="ECO:0000313" key="3">
    <source>
        <dbReference type="EMBL" id="GAA3027001.1"/>
    </source>
</evidence>
<feature type="region of interest" description="Disordered" evidence="1">
    <location>
        <begin position="13"/>
        <end position="41"/>
    </location>
</feature>
<evidence type="ECO:0000256" key="2">
    <source>
        <dbReference type="SAM" id="Phobius"/>
    </source>
</evidence>
<evidence type="ECO:0000256" key="1">
    <source>
        <dbReference type="SAM" id="MobiDB-lite"/>
    </source>
</evidence>
<feature type="compositionally biased region" description="Polar residues" evidence="1">
    <location>
        <begin position="16"/>
        <end position="40"/>
    </location>
</feature>